<dbReference type="EMBL" id="CVRL01000041">
    <property type="protein sequence ID" value="CRL12495.1"/>
    <property type="molecule type" value="Genomic_DNA"/>
</dbReference>
<proteinExistence type="predicted"/>
<gene>
    <name evidence="1" type="ORF">NIT7321_03372</name>
</gene>
<dbReference type="Pfam" id="PF06224">
    <property type="entry name" value="AlkZ-like"/>
    <property type="match status" value="1"/>
</dbReference>
<reference evidence="2" key="1">
    <citation type="submission" date="2015-05" db="EMBL/GenBank/DDBJ databases">
        <authorList>
            <person name="Rodrigo-Torres Lidia"/>
            <person name="Arahal R.David."/>
        </authorList>
    </citation>
    <scope>NUCLEOTIDE SEQUENCE [LARGE SCALE GENOMIC DNA]</scope>
    <source>
        <strain evidence="2">CECT 7321</strain>
    </source>
</reference>
<dbReference type="PANTHER" id="PTHR30528">
    <property type="entry name" value="CYTOPLASMIC PROTEIN"/>
    <property type="match status" value="1"/>
</dbReference>
<sequence length="408" mass="46885">MAAARLDNRAARRLFMNRHALLEQPSGPAKGDALLDLITRLGFVQLDSINTVARAHDMILFSRRPSYRPAALKRLYEQDQHLFEHWTHDAAVLPMEFYPHWHLRFQRDAEVLRKRYRNWRRDGYEAKFQHVLDHIREHGPVSSSDVGKDERKGSGGWWDWHPSKTALEYLWRSGALAVVGRSGFQKRYDLSERVIDFRQLPAQGSPAPQDTLDWLCNAALDRLGFATSGELAAFWATASPAECATWCKQALADGQIEPVDITLADGRSRRVFARPGTVEQAAALPPPPGRLRVLSPFDPALRDRKRAEGLFGFHYRIEVFTPAEKRRYGYYVFPLMEGDRLVGRIDMKAHRQTGDLAGSLHVTALWPERGVKWSPARQNRLEAELERVRRFADMERVTFANDWQRDPL</sequence>
<evidence type="ECO:0000313" key="2">
    <source>
        <dbReference type="Proteomes" id="UP000043764"/>
    </source>
</evidence>
<dbReference type="InterPro" id="IPR009351">
    <property type="entry name" value="AlkZ-like"/>
</dbReference>
<organism evidence="1 2">
    <name type="scientific">Phaeobacter italicus</name>
    <dbReference type="NCBI Taxonomy" id="481446"/>
    <lineage>
        <taxon>Bacteria</taxon>
        <taxon>Pseudomonadati</taxon>
        <taxon>Pseudomonadota</taxon>
        <taxon>Alphaproteobacteria</taxon>
        <taxon>Rhodobacterales</taxon>
        <taxon>Roseobacteraceae</taxon>
        <taxon>Phaeobacter</taxon>
    </lineage>
</organism>
<evidence type="ECO:0000313" key="1">
    <source>
        <dbReference type="EMBL" id="CRL12495.1"/>
    </source>
</evidence>
<name>A0A0H5DJ58_9RHOB</name>
<dbReference type="RefSeq" id="WP_050674161.1">
    <property type="nucleotide sequence ID" value="NZ_CVRL01000041.1"/>
</dbReference>
<dbReference type="AlphaFoldDB" id="A0A0H5DJ58"/>
<accession>A0A0H5DJ58</accession>
<keyword evidence="2" id="KW-1185">Reference proteome</keyword>
<protein>
    <recommendedName>
        <fullName evidence="3">Winged helix-turn-helix domain-containing protein</fullName>
    </recommendedName>
</protein>
<dbReference type="Proteomes" id="UP000043764">
    <property type="component" value="Unassembled WGS sequence"/>
</dbReference>
<dbReference type="PANTHER" id="PTHR30528:SF0">
    <property type="entry name" value="CYTOPLASMIC PROTEIN"/>
    <property type="match status" value="1"/>
</dbReference>
<evidence type="ECO:0008006" key="3">
    <source>
        <dbReference type="Google" id="ProtNLM"/>
    </source>
</evidence>